<evidence type="ECO:0000313" key="3">
    <source>
        <dbReference type="EMBL" id="MFC7139721.1"/>
    </source>
</evidence>
<protein>
    <submittedName>
        <fullName evidence="3">Bifunctional DNA primase/polymerase</fullName>
    </submittedName>
</protein>
<proteinExistence type="predicted"/>
<feature type="compositionally biased region" description="Basic and acidic residues" evidence="1">
    <location>
        <begin position="1"/>
        <end position="12"/>
    </location>
</feature>
<dbReference type="Proteomes" id="UP001596432">
    <property type="component" value="Unassembled WGS sequence"/>
</dbReference>
<dbReference type="RefSeq" id="WP_274325300.1">
    <property type="nucleotide sequence ID" value="NZ_CP118158.1"/>
</dbReference>
<dbReference type="SUPFAM" id="SSF56747">
    <property type="entry name" value="Prim-pol domain"/>
    <property type="match status" value="1"/>
</dbReference>
<evidence type="ECO:0000256" key="1">
    <source>
        <dbReference type="SAM" id="MobiDB-lite"/>
    </source>
</evidence>
<dbReference type="InterPro" id="IPR015330">
    <property type="entry name" value="DNA_primase/pol_bifunc_N"/>
</dbReference>
<dbReference type="GeneID" id="78819982"/>
<evidence type="ECO:0000259" key="2">
    <source>
        <dbReference type="Pfam" id="PF09250"/>
    </source>
</evidence>
<feature type="domain" description="DNA primase/polymerase bifunctional N-terminal" evidence="2">
    <location>
        <begin position="68"/>
        <end position="148"/>
    </location>
</feature>
<organism evidence="3 4">
    <name type="scientific">Halosimplex aquaticum</name>
    <dbReference type="NCBI Taxonomy" id="3026162"/>
    <lineage>
        <taxon>Archaea</taxon>
        <taxon>Methanobacteriati</taxon>
        <taxon>Methanobacteriota</taxon>
        <taxon>Stenosarchaea group</taxon>
        <taxon>Halobacteria</taxon>
        <taxon>Halobacteriales</taxon>
        <taxon>Haloarculaceae</taxon>
        <taxon>Halosimplex</taxon>
    </lineage>
</organism>
<name>A0ABD5Y203_9EURY</name>
<dbReference type="EMBL" id="JBHTAS010000001">
    <property type="protein sequence ID" value="MFC7139721.1"/>
    <property type="molecule type" value="Genomic_DNA"/>
</dbReference>
<sequence length="623" mass="70528">MTFDMRKSDSNKENSSAPRSSESTVTTKIIENRLREAGVQIGRCANVEDGTKKCYNHEEKRPPSDHHGNYTIHGGDGLVILDIDVPIDDLPRWVANLPETVFTESPHGGYHLYYTVKEDAGISNSEVDWGSVRYDGWYALGPGSVIDHDVFCGENCPQTGTSKYNVGSLKPIAALSGEYLEHLREACKSNNEGSNEEHAGDKITLPDEHTIKEANRYLCADLLPKTKRFQKDMMDLLKGGTGTYDLRRDDGSGDINRSAADYYALDGLYGAFLYRGDNEEEGRCFALDLYKHYCRENPYDKTGNLRKWLQKGEGYLQEQMDAVQREFEFGLWHKWRRSEYEGGYDPEEHKPWTDPSKDGVPSLVTKDTVRATMWILTYEKEPEEVADIFGLDLSISSPSCGEICTPLGIISACDSRRYPTASEVGKLAAELNPERTASYFAEVVKRICRETEEIAHAYCPHRPNGERHVYYLEGLPDPDDARWVKVGSQERDPEQEETEPKLMTDGGTLRSEAKQDLERIRKARDGEVDSTDSPETFTCPIEGCSRIVIGSPDALRSHVRQSGEERHRHRRLDDALKIEFDEEAYHAAWGPRLPEEGDERQKSIYADYQGNWEPGVPKKDRVA</sequence>
<feature type="region of interest" description="Disordered" evidence="1">
    <location>
        <begin position="591"/>
        <end position="623"/>
    </location>
</feature>
<feature type="region of interest" description="Disordered" evidence="1">
    <location>
        <begin position="487"/>
        <end position="513"/>
    </location>
</feature>
<evidence type="ECO:0000313" key="4">
    <source>
        <dbReference type="Proteomes" id="UP001596432"/>
    </source>
</evidence>
<dbReference type="Pfam" id="PF09250">
    <property type="entry name" value="Prim-Pol"/>
    <property type="match status" value="1"/>
</dbReference>
<feature type="region of interest" description="Disordered" evidence="1">
    <location>
        <begin position="1"/>
        <end position="25"/>
    </location>
</feature>
<comment type="caution">
    <text evidence="3">The sequence shown here is derived from an EMBL/GenBank/DDBJ whole genome shotgun (WGS) entry which is preliminary data.</text>
</comment>
<reference evidence="3 4" key="1">
    <citation type="journal article" date="2019" name="Int. J. Syst. Evol. Microbiol.">
        <title>The Global Catalogue of Microorganisms (GCM) 10K type strain sequencing project: providing services to taxonomists for standard genome sequencing and annotation.</title>
        <authorList>
            <consortium name="The Broad Institute Genomics Platform"/>
            <consortium name="The Broad Institute Genome Sequencing Center for Infectious Disease"/>
            <person name="Wu L."/>
            <person name="Ma J."/>
        </authorList>
    </citation>
    <scope>NUCLEOTIDE SEQUENCE [LARGE SCALE GENOMIC DNA]</scope>
    <source>
        <strain evidence="3 4">XZYJT29</strain>
    </source>
</reference>
<feature type="compositionally biased region" description="Basic and acidic residues" evidence="1">
    <location>
        <begin position="487"/>
        <end position="502"/>
    </location>
</feature>
<keyword evidence="4" id="KW-1185">Reference proteome</keyword>
<feature type="compositionally biased region" description="Basic and acidic residues" evidence="1">
    <location>
        <begin position="593"/>
        <end position="602"/>
    </location>
</feature>
<gene>
    <name evidence="3" type="ORF">ACFQMA_07695</name>
</gene>
<accession>A0ABD5Y203</accession>
<feature type="compositionally biased region" description="Polar residues" evidence="1">
    <location>
        <begin position="13"/>
        <end position="25"/>
    </location>
</feature>
<dbReference type="AlphaFoldDB" id="A0ABD5Y203"/>